<reference evidence="3" key="1">
    <citation type="submission" date="2015-08" db="EMBL/GenBank/DDBJ databases">
        <authorList>
            <person name="Kim K.M."/>
        </authorList>
    </citation>
    <scope>NUCLEOTIDE SEQUENCE [LARGE SCALE GENOMIC DNA]</scope>
    <source>
        <strain evidence="3">KCTC 23892</strain>
    </source>
</reference>
<dbReference type="PANTHER" id="PTHR36113">
    <property type="entry name" value="LYASE, PUTATIVE-RELATED-RELATED"/>
    <property type="match status" value="1"/>
</dbReference>
<dbReference type="InterPro" id="IPR004360">
    <property type="entry name" value="Glyas_Fos-R_dOase_dom"/>
</dbReference>
<dbReference type="PANTHER" id="PTHR36113:SF1">
    <property type="entry name" value="GLYOXALASE_BLEOMYCIN RESISTANCE PROTEIN_DIOXYGENASE"/>
    <property type="match status" value="1"/>
</dbReference>
<dbReference type="AlphaFoldDB" id="A0A1B3B7R7"/>
<dbReference type="SUPFAM" id="SSF54593">
    <property type="entry name" value="Glyoxalase/Bleomycin resistance protein/Dihydroxybiphenyl dioxygenase"/>
    <property type="match status" value="1"/>
</dbReference>
<protein>
    <submittedName>
        <fullName evidence="2">Glyoxalase/bleomycin resistance protein/dioxygenase</fullName>
    </submittedName>
</protein>
<dbReference type="OrthoDB" id="9804944at2"/>
<organism evidence="2 3">
    <name type="scientific">Kangiella sediminilitoris</name>
    <dbReference type="NCBI Taxonomy" id="1144748"/>
    <lineage>
        <taxon>Bacteria</taxon>
        <taxon>Pseudomonadati</taxon>
        <taxon>Pseudomonadota</taxon>
        <taxon>Gammaproteobacteria</taxon>
        <taxon>Kangiellales</taxon>
        <taxon>Kangiellaceae</taxon>
        <taxon>Kangiella</taxon>
    </lineage>
</organism>
<accession>A0A1B3B7R7</accession>
<dbReference type="KEGG" id="ksd:KS2013_96"/>
<dbReference type="GO" id="GO:0051213">
    <property type="term" value="F:dioxygenase activity"/>
    <property type="evidence" value="ECO:0007669"/>
    <property type="project" value="UniProtKB-KW"/>
</dbReference>
<keyword evidence="2" id="KW-0560">Oxidoreductase</keyword>
<dbReference type="InterPro" id="IPR051332">
    <property type="entry name" value="Fosfomycin_Res_Enzymes"/>
</dbReference>
<feature type="domain" description="VOC" evidence="1">
    <location>
        <begin position="9"/>
        <end position="127"/>
    </location>
</feature>
<sequence length="137" mass="15874">MRRPSQHLGMRHLALFVDNLEAVEHFYVDLLGMDVEWRPDEDNVYLTSKGHDNLALHRKQPELDTSGGQKLDHLGFIMNTAEEVDEWYEFLKHHGVKMLTEPRRHRDGATSFYCLDPDGNRVQMIHHPPIVSSLTSS</sequence>
<dbReference type="Proteomes" id="UP000094147">
    <property type="component" value="Chromosome"/>
</dbReference>
<dbReference type="Pfam" id="PF00903">
    <property type="entry name" value="Glyoxalase"/>
    <property type="match status" value="1"/>
</dbReference>
<evidence type="ECO:0000313" key="2">
    <source>
        <dbReference type="EMBL" id="AOE48827.1"/>
    </source>
</evidence>
<keyword evidence="3" id="KW-1185">Reference proteome</keyword>
<dbReference type="PROSITE" id="PS51819">
    <property type="entry name" value="VOC"/>
    <property type="match status" value="1"/>
</dbReference>
<keyword evidence="2" id="KW-0223">Dioxygenase</keyword>
<dbReference type="EMBL" id="CP012418">
    <property type="protein sequence ID" value="AOE48827.1"/>
    <property type="molecule type" value="Genomic_DNA"/>
</dbReference>
<dbReference type="STRING" id="1144748.KS2013_96"/>
<dbReference type="InterPro" id="IPR029068">
    <property type="entry name" value="Glyas_Bleomycin-R_OHBP_Dase"/>
</dbReference>
<dbReference type="Gene3D" id="3.10.180.10">
    <property type="entry name" value="2,3-Dihydroxybiphenyl 1,2-Dioxygenase, domain 1"/>
    <property type="match status" value="1"/>
</dbReference>
<evidence type="ECO:0000259" key="1">
    <source>
        <dbReference type="PROSITE" id="PS51819"/>
    </source>
</evidence>
<dbReference type="RefSeq" id="WP_068988344.1">
    <property type="nucleotide sequence ID" value="NZ_CP012418.1"/>
</dbReference>
<gene>
    <name evidence="2" type="ORF">KS2013_96</name>
</gene>
<dbReference type="PATRIC" id="fig|1144748.3.peg.97"/>
<proteinExistence type="predicted"/>
<name>A0A1B3B7R7_9GAMM</name>
<evidence type="ECO:0000313" key="3">
    <source>
        <dbReference type="Proteomes" id="UP000094147"/>
    </source>
</evidence>
<dbReference type="CDD" id="cd06587">
    <property type="entry name" value="VOC"/>
    <property type="match status" value="1"/>
</dbReference>
<dbReference type="InterPro" id="IPR037523">
    <property type="entry name" value="VOC_core"/>
</dbReference>